<evidence type="ECO:0000256" key="4">
    <source>
        <dbReference type="ARBA" id="ARBA00014681"/>
    </source>
</evidence>
<dbReference type="KEGG" id="ncc:104958915"/>
<evidence type="ECO:0000256" key="9">
    <source>
        <dbReference type="ARBA" id="ARBA00022946"/>
    </source>
</evidence>
<comment type="catalytic activity">
    <reaction evidence="18">
        <text>guanosine(9) in tRNA + S-adenosyl-L-methionine = N(1)-methylguanosine(9) in tRNA + S-adenosyl-L-homocysteine + H(+)</text>
        <dbReference type="Rhea" id="RHEA:43156"/>
        <dbReference type="Rhea" id="RHEA-COMP:10367"/>
        <dbReference type="Rhea" id="RHEA-COMP:10368"/>
        <dbReference type="ChEBI" id="CHEBI:15378"/>
        <dbReference type="ChEBI" id="CHEBI:57856"/>
        <dbReference type="ChEBI" id="CHEBI:59789"/>
        <dbReference type="ChEBI" id="CHEBI:73542"/>
        <dbReference type="ChEBI" id="CHEBI:74269"/>
        <dbReference type="EC" id="2.1.1.221"/>
    </reaction>
</comment>
<feature type="domain" description="SAM-dependent MTase TRM10-type" evidence="22">
    <location>
        <begin position="249"/>
        <end position="442"/>
    </location>
</feature>
<evidence type="ECO:0000256" key="15">
    <source>
        <dbReference type="ARBA" id="ARBA00031759"/>
    </source>
</evidence>
<evidence type="ECO:0000256" key="7">
    <source>
        <dbReference type="ARBA" id="ARBA00022691"/>
    </source>
</evidence>
<dbReference type="GO" id="GO:0032259">
    <property type="term" value="P:methylation"/>
    <property type="evidence" value="ECO:0007669"/>
    <property type="project" value="UniProtKB-KW"/>
</dbReference>
<dbReference type="CTD" id="54931"/>
<evidence type="ECO:0000256" key="19">
    <source>
        <dbReference type="ARBA" id="ARBA00048481"/>
    </source>
</evidence>
<feature type="compositionally biased region" description="Basic and acidic residues" evidence="21">
    <location>
        <begin position="120"/>
        <end position="130"/>
    </location>
</feature>
<evidence type="ECO:0000313" key="24">
    <source>
        <dbReference type="RefSeq" id="XP_010785052.1"/>
    </source>
</evidence>
<evidence type="ECO:0000256" key="13">
    <source>
        <dbReference type="ARBA" id="ARBA00029803"/>
    </source>
</evidence>
<feature type="region of interest" description="Disordered" evidence="21">
    <location>
        <begin position="448"/>
        <end position="546"/>
    </location>
</feature>
<reference evidence="24" key="1">
    <citation type="submission" date="2025-08" db="UniProtKB">
        <authorList>
            <consortium name="RefSeq"/>
        </authorList>
    </citation>
    <scope>IDENTIFICATION</scope>
    <source>
        <tissue evidence="24">Muscle</tissue>
    </source>
</reference>
<protein>
    <recommendedName>
        <fullName evidence="4">tRNA methyltransferase 10 homolog C</fullName>
        <ecNumber evidence="2">2.1.1.218</ecNumber>
        <ecNumber evidence="3">2.1.1.221</ecNumber>
    </recommendedName>
    <alternativeName>
        <fullName evidence="14">Mitochondrial ribonuclease P protein 1</fullName>
    </alternativeName>
    <alternativeName>
        <fullName evidence="13">RNA (guanine-9-)-methyltransferase domain-containing protein 1</fullName>
    </alternativeName>
    <alternativeName>
        <fullName evidence="15">mRNA methyladenosine-N(1)-methyltransferase</fullName>
    </alternativeName>
    <alternativeName>
        <fullName evidence="16">tRNA (adenine(9)-N(1))-methyltransferase</fullName>
    </alternativeName>
    <alternativeName>
        <fullName evidence="12">tRNA (guanine(9)-N(1))-methyltransferase</fullName>
    </alternativeName>
</protein>
<evidence type="ECO:0000256" key="2">
    <source>
        <dbReference type="ARBA" id="ARBA00012794"/>
    </source>
</evidence>
<feature type="compositionally biased region" description="Basic and acidic residues" evidence="21">
    <location>
        <begin position="463"/>
        <end position="479"/>
    </location>
</feature>
<accession>A0A6I9PA47</accession>
<feature type="compositionally biased region" description="Acidic residues" evidence="21">
    <location>
        <begin position="131"/>
        <end position="140"/>
    </location>
</feature>
<dbReference type="GO" id="GO:0052905">
    <property type="term" value="F:tRNA (guanosine(9)-N1)-methyltransferase activity"/>
    <property type="evidence" value="ECO:0007669"/>
    <property type="project" value="UniProtKB-EC"/>
</dbReference>
<gene>
    <name evidence="24" type="primary">trmt10c</name>
</gene>
<evidence type="ECO:0000256" key="11">
    <source>
        <dbReference type="ARBA" id="ARBA00023128"/>
    </source>
</evidence>
<keyword evidence="6" id="KW-0808">Transferase</keyword>
<evidence type="ECO:0000256" key="16">
    <source>
        <dbReference type="ARBA" id="ARBA00033019"/>
    </source>
</evidence>
<feature type="region of interest" description="Disordered" evidence="21">
    <location>
        <begin position="120"/>
        <end position="148"/>
    </location>
</feature>
<evidence type="ECO:0000259" key="22">
    <source>
        <dbReference type="PROSITE" id="PS51675"/>
    </source>
</evidence>
<evidence type="ECO:0000256" key="17">
    <source>
        <dbReference type="ARBA" id="ARBA00048278"/>
    </source>
</evidence>
<evidence type="ECO:0000256" key="12">
    <source>
        <dbReference type="ARBA" id="ARBA00029727"/>
    </source>
</evidence>
<keyword evidence="9" id="KW-0809">Transit peptide</keyword>
<evidence type="ECO:0000256" key="10">
    <source>
        <dbReference type="ARBA" id="ARBA00023054"/>
    </source>
</evidence>
<keyword evidence="5 24" id="KW-0489">Methyltransferase</keyword>
<dbReference type="InterPro" id="IPR028564">
    <property type="entry name" value="MT_TRM10-typ"/>
</dbReference>
<evidence type="ECO:0000256" key="21">
    <source>
        <dbReference type="SAM" id="MobiDB-lite"/>
    </source>
</evidence>
<dbReference type="Gene3D" id="3.40.1280.30">
    <property type="match status" value="1"/>
</dbReference>
<dbReference type="GO" id="GO:0160106">
    <property type="term" value="F:tRNA (adenine(9)-N1)-methyltransferase activity"/>
    <property type="evidence" value="ECO:0007669"/>
    <property type="project" value="UniProtKB-EC"/>
</dbReference>
<comment type="catalytic activity">
    <reaction evidence="17">
        <text>adenosine(9) in tRNA + S-adenosyl-L-methionine = N(1)-methyladenosine(9) in tRNA + S-adenosyl-L-homocysteine + H(+)</text>
        <dbReference type="Rhea" id="RHEA:43148"/>
        <dbReference type="Rhea" id="RHEA-COMP:10363"/>
        <dbReference type="Rhea" id="RHEA-COMP:10364"/>
        <dbReference type="ChEBI" id="CHEBI:15378"/>
        <dbReference type="ChEBI" id="CHEBI:57856"/>
        <dbReference type="ChEBI" id="CHEBI:59789"/>
        <dbReference type="ChEBI" id="CHEBI:74411"/>
        <dbReference type="ChEBI" id="CHEBI:74491"/>
        <dbReference type="EC" id="2.1.1.218"/>
    </reaction>
</comment>
<evidence type="ECO:0000256" key="5">
    <source>
        <dbReference type="ARBA" id="ARBA00022603"/>
    </source>
</evidence>
<dbReference type="GO" id="GO:0005654">
    <property type="term" value="C:nucleoplasm"/>
    <property type="evidence" value="ECO:0007669"/>
    <property type="project" value="TreeGrafter"/>
</dbReference>
<feature type="coiled-coil region" evidence="20">
    <location>
        <begin position="198"/>
        <end position="225"/>
    </location>
</feature>
<dbReference type="GO" id="GO:0097745">
    <property type="term" value="P:mitochondrial tRNA 5'-end processing"/>
    <property type="evidence" value="ECO:0007669"/>
    <property type="project" value="TreeGrafter"/>
</dbReference>
<feature type="compositionally biased region" description="Basic and acidic residues" evidence="21">
    <location>
        <begin position="492"/>
        <end position="514"/>
    </location>
</feature>
<dbReference type="InterPro" id="IPR038459">
    <property type="entry name" value="MT_TRM10-typ_sf"/>
</dbReference>
<evidence type="ECO:0000256" key="20">
    <source>
        <dbReference type="SAM" id="Coils"/>
    </source>
</evidence>
<dbReference type="PANTHER" id="PTHR13563:SF5">
    <property type="entry name" value="TRNA METHYLTRANSFERASE 10 HOMOLOG C"/>
    <property type="match status" value="1"/>
</dbReference>
<feature type="compositionally biased region" description="Basic and acidic residues" evidence="21">
    <location>
        <begin position="530"/>
        <end position="539"/>
    </location>
</feature>
<dbReference type="InterPro" id="IPR025812">
    <property type="entry name" value="Trm10_C_MTase_dom"/>
</dbReference>
<dbReference type="RefSeq" id="XP_010785052.1">
    <property type="nucleotide sequence ID" value="XM_010786750.1"/>
</dbReference>
<dbReference type="PROSITE" id="PS51675">
    <property type="entry name" value="SAM_MT_TRM10"/>
    <property type="match status" value="1"/>
</dbReference>
<keyword evidence="23" id="KW-1185">Reference proteome</keyword>
<dbReference type="EC" id="2.1.1.218" evidence="2"/>
<dbReference type="EC" id="2.1.1.221" evidence="3"/>
<evidence type="ECO:0000256" key="1">
    <source>
        <dbReference type="ARBA" id="ARBA00004173"/>
    </source>
</evidence>
<dbReference type="AlphaFoldDB" id="A0A6I9PA47"/>
<evidence type="ECO:0000256" key="14">
    <source>
        <dbReference type="ARBA" id="ARBA00030623"/>
    </source>
</evidence>
<keyword evidence="11" id="KW-0496">Mitochondrion</keyword>
<dbReference type="GO" id="GO:0005739">
    <property type="term" value="C:mitochondrion"/>
    <property type="evidence" value="ECO:0007669"/>
    <property type="project" value="UniProtKB-SubCell"/>
</dbReference>
<dbReference type="InterPro" id="IPR007356">
    <property type="entry name" value="tRNA_m1G_MeTrfase_euk"/>
</dbReference>
<keyword evidence="10 20" id="KW-0175">Coiled coil</keyword>
<dbReference type="Proteomes" id="UP000504611">
    <property type="component" value="Unplaced"/>
</dbReference>
<name>A0A6I9PA47_9TELE</name>
<evidence type="ECO:0000256" key="18">
    <source>
        <dbReference type="ARBA" id="ARBA00048434"/>
    </source>
</evidence>
<feature type="compositionally biased region" description="Polar residues" evidence="21">
    <location>
        <begin position="515"/>
        <end position="528"/>
    </location>
</feature>
<dbReference type="PANTHER" id="PTHR13563">
    <property type="entry name" value="TRNA (GUANINE-9-) METHYLTRANSFERASE"/>
    <property type="match status" value="1"/>
</dbReference>
<evidence type="ECO:0000256" key="6">
    <source>
        <dbReference type="ARBA" id="ARBA00022679"/>
    </source>
</evidence>
<evidence type="ECO:0000256" key="3">
    <source>
        <dbReference type="ARBA" id="ARBA00012797"/>
    </source>
</evidence>
<dbReference type="FunFam" id="3.40.1280.30:FF:000003">
    <property type="entry name" value="tRNA methyltransferase 10C, mitochondrial RNase P subunit"/>
    <property type="match status" value="1"/>
</dbReference>
<dbReference type="CDD" id="cd18102">
    <property type="entry name" value="Trm10_MRRP1"/>
    <property type="match status" value="1"/>
</dbReference>
<keyword evidence="8" id="KW-0819">tRNA processing</keyword>
<organism evidence="23 24">
    <name type="scientific">Notothenia coriiceps</name>
    <name type="common">black rockcod</name>
    <dbReference type="NCBI Taxonomy" id="8208"/>
    <lineage>
        <taxon>Eukaryota</taxon>
        <taxon>Metazoa</taxon>
        <taxon>Chordata</taxon>
        <taxon>Craniata</taxon>
        <taxon>Vertebrata</taxon>
        <taxon>Euteleostomi</taxon>
        <taxon>Actinopterygii</taxon>
        <taxon>Neopterygii</taxon>
        <taxon>Teleostei</taxon>
        <taxon>Neoteleostei</taxon>
        <taxon>Acanthomorphata</taxon>
        <taxon>Eupercaria</taxon>
        <taxon>Perciformes</taxon>
        <taxon>Notothenioidei</taxon>
        <taxon>Nototheniidae</taxon>
        <taxon>Notothenia</taxon>
    </lineage>
</organism>
<evidence type="ECO:0000256" key="8">
    <source>
        <dbReference type="ARBA" id="ARBA00022694"/>
    </source>
</evidence>
<dbReference type="OrthoDB" id="9976048at2759"/>
<keyword evidence="7" id="KW-0949">S-adenosyl-L-methionine</keyword>
<comment type="subcellular location">
    <subcellularLocation>
        <location evidence="1">Mitochondrion</location>
    </subcellularLocation>
</comment>
<comment type="catalytic activity">
    <reaction evidence="19">
        <text>an adenosine in mRNA + S-adenosyl-L-methionine = an N(1)-methyladenosine in mRNA + S-adenosyl-L-homocysteine + H(+)</text>
        <dbReference type="Rhea" id="RHEA:55392"/>
        <dbReference type="Rhea" id="RHEA-COMP:12414"/>
        <dbReference type="Rhea" id="RHEA-COMP:12415"/>
        <dbReference type="ChEBI" id="CHEBI:15378"/>
        <dbReference type="ChEBI" id="CHEBI:57856"/>
        <dbReference type="ChEBI" id="CHEBI:59789"/>
        <dbReference type="ChEBI" id="CHEBI:74411"/>
        <dbReference type="ChEBI" id="CHEBI:74491"/>
    </reaction>
</comment>
<sequence length="546" mass="63275">MKVEITGFRFSNTFLFREDTASVFLGFRTFDSAMLRLFANQGFYELWKASHFAAACVTKRQVTRFLPVSSTSHPRLHIAARPFNTGIPGRKDALQTKEDIPEDTKTLDLDKWKSVMRAQASEEKQVSDKEEACDDNDDLTEPGVDSKDNSLEATRDLVVMWRQAGKLVPEEITDEEVQALAELTSKASRKKYLKFLSIKEGHKKFRKEKQQKKKAEREVTREELLPKEDFELENTFLLKLWNSTIDKHQAWRSAQAMRFGQPLVFDMSYASMMARRELENTVHQLMEVEGWNRRATEPFNLHLCNLQADGTYQKELLKQYGADAWDRLLINSSDKHYIDLFPREQLVYLTADSPNILHTFDHSKVYIIGALVDRSIQSGLSLANAKRLNLATARLPLDQYLYWEIGAKNLTLDQMIRIMLSIKEAGKWEEALKFVPKRKYDGFHHERTQQEIPKNRVKGNYRPRQDGERPFRSGERNGERTFQSEGQSLYKTHKESGFSGRDRMAGVPSDREKISQPSATRVRTSFKSNIDGRRNDGKGKVWWNDE</sequence>
<dbReference type="GeneID" id="104958915"/>
<proteinExistence type="predicted"/>
<evidence type="ECO:0000313" key="23">
    <source>
        <dbReference type="Proteomes" id="UP000504611"/>
    </source>
</evidence>
<feature type="compositionally biased region" description="Polar residues" evidence="21">
    <location>
        <begin position="480"/>
        <end position="490"/>
    </location>
</feature>
<dbReference type="GO" id="GO:0000049">
    <property type="term" value="F:tRNA binding"/>
    <property type="evidence" value="ECO:0007669"/>
    <property type="project" value="TreeGrafter"/>
</dbReference>
<dbReference type="GO" id="GO:0070131">
    <property type="term" value="P:positive regulation of mitochondrial translation"/>
    <property type="evidence" value="ECO:0007669"/>
    <property type="project" value="TreeGrafter"/>
</dbReference>